<feature type="compositionally biased region" description="Polar residues" evidence="1">
    <location>
        <begin position="714"/>
        <end position="730"/>
    </location>
</feature>
<evidence type="ECO:0000313" key="5">
    <source>
        <dbReference type="Proteomes" id="UP000278327"/>
    </source>
</evidence>
<keyword evidence="2" id="KW-0472">Membrane</keyword>
<organism evidence="4 5">
    <name type="scientific">Adlercreutzia equolifaciens subsp. celatus DSM 18785</name>
    <dbReference type="NCBI Taxonomy" id="1121021"/>
    <lineage>
        <taxon>Bacteria</taxon>
        <taxon>Bacillati</taxon>
        <taxon>Actinomycetota</taxon>
        <taxon>Coriobacteriia</taxon>
        <taxon>Eggerthellales</taxon>
        <taxon>Eggerthellaceae</taxon>
        <taxon>Adlercreutzia</taxon>
    </lineage>
</organism>
<dbReference type="RefSeq" id="WP_117284911.1">
    <property type="nucleotide sequence ID" value="NZ_JAMTCE010000030.1"/>
</dbReference>
<feature type="region of interest" description="Disordered" evidence="1">
    <location>
        <begin position="49"/>
        <end position="96"/>
    </location>
</feature>
<feature type="signal peptide" evidence="3">
    <location>
        <begin position="1"/>
        <end position="28"/>
    </location>
</feature>
<keyword evidence="2" id="KW-1133">Transmembrane helix</keyword>
<dbReference type="AlphaFoldDB" id="A0A3N0AY57"/>
<dbReference type="NCBIfam" id="TIGR01167">
    <property type="entry name" value="LPXTG_anchor"/>
    <property type="match status" value="1"/>
</dbReference>
<feature type="region of interest" description="Disordered" evidence="1">
    <location>
        <begin position="652"/>
        <end position="740"/>
    </location>
</feature>
<gene>
    <name evidence="4" type="ORF">DMP10_01405</name>
</gene>
<keyword evidence="3" id="KW-0732">Signal</keyword>
<name>A0A3N0AY57_9ACTN</name>
<evidence type="ECO:0000256" key="3">
    <source>
        <dbReference type="SAM" id="SignalP"/>
    </source>
</evidence>
<sequence length="777" mass="83484">MKGSILGSRALRVACACALALGIAPAAAWGAADDEPPASEVETLQEVVEDMPQEDSAKDIEPKKDEMVSGDLELDDRSTNGQEPIENAEGDEEYVRDDAASFQPATSIAMEPENGDSTLKAQFEEKRLLDNPDASAKSAAGFRTENVGGENPNPSALHSVSVCEYEPPSVRLIDSSINLSAFECPAESQHANTATYHLVEKKIECEIIWPDNTEPEIIMSFTLNLETGDTISLAAESSSTKGRKTHVILSSFPTFSCPAPGLNTSATLDVMVAGGDHAIKSSPVPLRISLADSGPLLSPTPNAYLMHRPSMDLDLDSIFTYTDEAKALEWAHYGIFFSDVHSSDESVIKVIYNSGHIRIAAIKPGNATVTCTTITGQTVSNTVQVIDWDTADLSRLKFKTDHLSLQVGDIITKESLRPIISEKGLDDVRGYYRIAIEDQYSPYLHSRYGLGYPAELNDSGIVAFRPGHAVIQLHYFHLGPSSVGMRPEDTMTDTLEVDILPPEEVLRHVSSASDFQGDLMESNHETNLLIEENNVSVLVKRSAESDLTDKQREAYQLLTPNHGTKKILVDISLVTQDGLAFPGHNIDNQHNFNIRLKLSEALASLDPSTISVLHLNSDGTTASIPHWVSDGYLYFSTPHFSPYAIVGEEAAAENPSNDGNQNNSTGNNSGNANNDSENQNGNTSDNPQGGEQDSGSNNSRNDNIASASDKGASDTVSNKDTSSKNTNTAKASGATRSDAPLAQTGDSLLPLAAALGIAAILGVFGLAAARRRMSRQE</sequence>
<dbReference type="EMBL" id="QICA01000002">
    <property type="protein sequence ID" value="RNL39618.1"/>
    <property type="molecule type" value="Genomic_DNA"/>
</dbReference>
<dbReference type="Proteomes" id="UP000278327">
    <property type="component" value="Unassembled WGS sequence"/>
</dbReference>
<feature type="chain" id="PRO_5039387268" description="Gram-positive cocci surface proteins LPxTG domain-containing protein" evidence="3">
    <location>
        <begin position="29"/>
        <end position="777"/>
    </location>
</feature>
<evidence type="ECO:0000313" key="4">
    <source>
        <dbReference type="EMBL" id="RNL39618.1"/>
    </source>
</evidence>
<accession>A0A3N0AY57</accession>
<reference evidence="4 5" key="1">
    <citation type="journal article" date="2019" name="Microbiol. Resour. Announc.">
        <title>Draft Genome Sequences of Type Strains of Gordonibacter faecihominis, Paraeggerthella hongkongensis, Parvibacter caecicola,Slackia equolifaciens, Slackia faecicanis, and Slackia isoflavoniconvertens.</title>
        <authorList>
            <person name="Danylec N."/>
            <person name="Stoll D.A."/>
            <person name="Dotsch A."/>
            <person name="Huch M."/>
        </authorList>
    </citation>
    <scope>NUCLEOTIDE SEQUENCE [LARGE SCALE GENOMIC DNA]</scope>
    <source>
        <strain evidence="4 5">DSM 18785</strain>
    </source>
</reference>
<keyword evidence="2" id="KW-0812">Transmembrane</keyword>
<feature type="compositionally biased region" description="Polar residues" evidence="1">
    <location>
        <begin position="683"/>
        <end position="706"/>
    </location>
</feature>
<evidence type="ECO:0008006" key="6">
    <source>
        <dbReference type="Google" id="ProtNLM"/>
    </source>
</evidence>
<evidence type="ECO:0000256" key="2">
    <source>
        <dbReference type="SAM" id="Phobius"/>
    </source>
</evidence>
<comment type="caution">
    <text evidence="4">The sequence shown here is derived from an EMBL/GenBank/DDBJ whole genome shotgun (WGS) entry which is preliminary data.</text>
</comment>
<feature type="transmembrane region" description="Helical" evidence="2">
    <location>
        <begin position="748"/>
        <end position="769"/>
    </location>
</feature>
<proteinExistence type="predicted"/>
<keyword evidence="5" id="KW-1185">Reference proteome</keyword>
<protein>
    <recommendedName>
        <fullName evidence="6">Gram-positive cocci surface proteins LPxTG domain-containing protein</fullName>
    </recommendedName>
</protein>
<feature type="compositionally biased region" description="Acidic residues" evidence="1">
    <location>
        <begin position="86"/>
        <end position="95"/>
    </location>
</feature>
<feature type="compositionally biased region" description="Basic and acidic residues" evidence="1">
    <location>
        <begin position="55"/>
        <end position="67"/>
    </location>
</feature>
<evidence type="ECO:0000256" key="1">
    <source>
        <dbReference type="SAM" id="MobiDB-lite"/>
    </source>
</evidence>
<feature type="compositionally biased region" description="Low complexity" evidence="1">
    <location>
        <begin position="656"/>
        <end position="682"/>
    </location>
</feature>